<dbReference type="Ensembl" id="ENSSPUT00000001497.1">
    <property type="protein sequence ID" value="ENSSPUP00000001417.1"/>
    <property type="gene ID" value="ENSSPUG00000001111.1"/>
</dbReference>
<evidence type="ECO:0000313" key="3">
    <source>
        <dbReference type="Ensembl" id="ENSSPUP00000001417.1"/>
    </source>
</evidence>
<proteinExistence type="predicted"/>
<organism evidence="3 4">
    <name type="scientific">Sphenodon punctatus</name>
    <name type="common">Tuatara</name>
    <name type="synonym">Hatteria punctata</name>
    <dbReference type="NCBI Taxonomy" id="8508"/>
    <lineage>
        <taxon>Eukaryota</taxon>
        <taxon>Metazoa</taxon>
        <taxon>Chordata</taxon>
        <taxon>Craniata</taxon>
        <taxon>Vertebrata</taxon>
        <taxon>Euteleostomi</taxon>
        <taxon>Lepidosauria</taxon>
        <taxon>Sphenodontia</taxon>
        <taxon>Sphenodontidae</taxon>
        <taxon>Sphenodon</taxon>
    </lineage>
</organism>
<dbReference type="PROSITE" id="PS50988">
    <property type="entry name" value="TROVE"/>
    <property type="match status" value="1"/>
</dbReference>
<dbReference type="GO" id="GO:0000722">
    <property type="term" value="P:telomere maintenance via recombination"/>
    <property type="evidence" value="ECO:0007669"/>
    <property type="project" value="TreeGrafter"/>
</dbReference>
<dbReference type="InterPro" id="IPR037214">
    <property type="entry name" value="TROVE_dom_sf"/>
</dbReference>
<name>A0A8D0G0L6_SPHPU</name>
<evidence type="ECO:0000313" key="4">
    <source>
        <dbReference type="Proteomes" id="UP000694392"/>
    </source>
</evidence>
<dbReference type="InterPro" id="IPR008858">
    <property type="entry name" value="TROVE_dom"/>
</dbReference>
<dbReference type="GO" id="GO:0005697">
    <property type="term" value="C:telomerase holoenzyme complex"/>
    <property type="evidence" value="ECO:0007669"/>
    <property type="project" value="TreeGrafter"/>
</dbReference>
<keyword evidence="4" id="KW-1185">Reference proteome</keyword>
<dbReference type="Proteomes" id="UP000694392">
    <property type="component" value="Unplaced"/>
</dbReference>
<accession>A0A8D0G0L6</accession>
<feature type="domain" description="TROVE" evidence="2">
    <location>
        <begin position="134"/>
        <end position="343"/>
    </location>
</feature>
<feature type="compositionally biased region" description="Basic residues" evidence="1">
    <location>
        <begin position="290"/>
        <end position="306"/>
    </location>
</feature>
<dbReference type="GO" id="GO:0070034">
    <property type="term" value="F:telomerase RNA binding"/>
    <property type="evidence" value="ECO:0007669"/>
    <property type="project" value="TreeGrafter"/>
</dbReference>
<dbReference type="SUPFAM" id="SSF140864">
    <property type="entry name" value="TROVE domain-like"/>
    <property type="match status" value="1"/>
</dbReference>
<dbReference type="GO" id="GO:0003720">
    <property type="term" value="F:telomerase activity"/>
    <property type="evidence" value="ECO:0007669"/>
    <property type="project" value="TreeGrafter"/>
</dbReference>
<dbReference type="OMA" id="ISEPAKH"/>
<protein>
    <recommendedName>
        <fullName evidence="2">TROVE domain-containing protein</fullName>
    </recommendedName>
</protein>
<evidence type="ECO:0000259" key="2">
    <source>
        <dbReference type="PROSITE" id="PS50988"/>
    </source>
</evidence>
<dbReference type="InterPro" id="IPR052652">
    <property type="entry name" value="Telomerase_Complex_Comp"/>
</dbReference>
<dbReference type="Pfam" id="PF05731">
    <property type="entry name" value="TROVE"/>
    <property type="match status" value="1"/>
</dbReference>
<reference evidence="3" key="1">
    <citation type="submission" date="2025-08" db="UniProtKB">
        <authorList>
            <consortium name="Ensembl"/>
        </authorList>
    </citation>
    <scope>IDENTIFICATION</scope>
</reference>
<reference evidence="3" key="2">
    <citation type="submission" date="2025-09" db="UniProtKB">
        <authorList>
            <consortium name="Ensembl"/>
        </authorList>
    </citation>
    <scope>IDENTIFICATION</scope>
</reference>
<dbReference type="PANTHER" id="PTHR44791">
    <property type="entry name" value="TELOMERASE PROTEIN COMPONENT 1 TEP1"/>
    <property type="match status" value="1"/>
</dbReference>
<evidence type="ECO:0000256" key="1">
    <source>
        <dbReference type="SAM" id="MobiDB-lite"/>
    </source>
</evidence>
<dbReference type="PANTHER" id="PTHR44791:SF1">
    <property type="entry name" value="TELOMERASE PROTEIN COMPONENT 1"/>
    <property type="match status" value="1"/>
</dbReference>
<feature type="region of interest" description="Disordered" evidence="1">
    <location>
        <begin position="289"/>
        <end position="325"/>
    </location>
</feature>
<dbReference type="GeneTree" id="ENSGT00940000175273"/>
<sequence>MALPSLFTTMKSPPLSTSAPHWLESPLLHPCSPLPGLEESRARLLRPITPSTQWLASLKPPDTRNQLLLDPLRKPCASITAETLQDSEAQYEASSLRYKREQPWVDEDDVDFASSMPSYTLMVPEDELLDPLQVKDTPVDRTPCSSKEKELQKCKLTLVNLACCSLVEGPKFGDCYDVMRQMLEQTCKSLAEHEPEFILKVALYTRQELNIRATANFLLALASHLPPCRPHVRRYFCAAMQLPSDWMEVAKLFQSLAENEEAVAPMPSCLRASMTDKFRQFDEYQLAKYNSRKSRGKGPQRKKPKQSKSFQEESEAPKTEARMDPFSLKALIRRLHISEPAKH</sequence>
<dbReference type="AlphaFoldDB" id="A0A8D0G0L6"/>